<evidence type="ECO:0000259" key="1">
    <source>
        <dbReference type="Pfam" id="PF13966"/>
    </source>
</evidence>
<keyword evidence="3" id="KW-1185">Reference proteome</keyword>
<proteinExistence type="predicted"/>
<gene>
    <name evidence="2" type="ORF">EPI10_023302</name>
</gene>
<organism evidence="2 3">
    <name type="scientific">Gossypium australe</name>
    <dbReference type="NCBI Taxonomy" id="47621"/>
    <lineage>
        <taxon>Eukaryota</taxon>
        <taxon>Viridiplantae</taxon>
        <taxon>Streptophyta</taxon>
        <taxon>Embryophyta</taxon>
        <taxon>Tracheophyta</taxon>
        <taxon>Spermatophyta</taxon>
        <taxon>Magnoliopsida</taxon>
        <taxon>eudicotyledons</taxon>
        <taxon>Gunneridae</taxon>
        <taxon>Pentapetalae</taxon>
        <taxon>rosids</taxon>
        <taxon>malvids</taxon>
        <taxon>Malvales</taxon>
        <taxon>Malvaceae</taxon>
        <taxon>Malvoideae</taxon>
        <taxon>Gossypium</taxon>
    </lineage>
</organism>
<evidence type="ECO:0000313" key="3">
    <source>
        <dbReference type="Proteomes" id="UP000325315"/>
    </source>
</evidence>
<dbReference type="InterPro" id="IPR026960">
    <property type="entry name" value="RVT-Znf"/>
</dbReference>
<name>A0A5B6VUY7_9ROSI</name>
<reference evidence="3" key="1">
    <citation type="journal article" date="2019" name="Plant Biotechnol. J.">
        <title>Genome sequencing of the Australian wild diploid species Gossypium australe highlights disease resistance and delayed gland morphogenesis.</title>
        <authorList>
            <person name="Cai Y."/>
            <person name="Cai X."/>
            <person name="Wang Q."/>
            <person name="Wang P."/>
            <person name="Zhang Y."/>
            <person name="Cai C."/>
            <person name="Xu Y."/>
            <person name="Wang K."/>
            <person name="Zhou Z."/>
            <person name="Wang C."/>
            <person name="Geng S."/>
            <person name="Li B."/>
            <person name="Dong Q."/>
            <person name="Hou Y."/>
            <person name="Wang H."/>
            <person name="Ai P."/>
            <person name="Liu Z."/>
            <person name="Yi F."/>
            <person name="Sun M."/>
            <person name="An G."/>
            <person name="Cheng J."/>
            <person name="Zhang Y."/>
            <person name="Shi Q."/>
            <person name="Xie Y."/>
            <person name="Shi X."/>
            <person name="Chang Y."/>
            <person name="Huang F."/>
            <person name="Chen Y."/>
            <person name="Hong S."/>
            <person name="Mi L."/>
            <person name="Sun Q."/>
            <person name="Zhang L."/>
            <person name="Zhou B."/>
            <person name="Peng R."/>
            <person name="Zhang X."/>
            <person name="Liu F."/>
        </authorList>
    </citation>
    <scope>NUCLEOTIDE SEQUENCE [LARGE SCALE GENOMIC DNA]</scope>
    <source>
        <strain evidence="3">cv. PA1801</strain>
    </source>
</reference>
<accession>A0A5B6VUY7</accession>
<dbReference type="OrthoDB" id="977403at2759"/>
<protein>
    <submittedName>
        <fullName evidence="2">Ribonuclease H-like superfamily protein</fullName>
    </submittedName>
</protein>
<dbReference type="Proteomes" id="UP000325315">
    <property type="component" value="Unassembled WGS sequence"/>
</dbReference>
<dbReference type="AlphaFoldDB" id="A0A5B6VUY7"/>
<dbReference type="EMBL" id="SMMG02000005">
    <property type="protein sequence ID" value="KAA3472878.1"/>
    <property type="molecule type" value="Genomic_DNA"/>
</dbReference>
<feature type="domain" description="Reverse transcriptase zinc-binding" evidence="1">
    <location>
        <begin position="97"/>
        <end position="182"/>
    </location>
</feature>
<evidence type="ECO:0000313" key="2">
    <source>
        <dbReference type="EMBL" id="KAA3472878.1"/>
    </source>
</evidence>
<dbReference type="Pfam" id="PF13966">
    <property type="entry name" value="zf-RVT"/>
    <property type="match status" value="1"/>
</dbReference>
<comment type="caution">
    <text evidence="2">The sequence shown here is derived from an EMBL/GenBank/DDBJ whole genome shotgun (WGS) entry which is preliminary data.</text>
</comment>
<sequence length="296" mass="34693">MLYEGFGWCVGNGRNIDIWKDYWSFEGLSGSAIRMKRSMVYVNKVSNLLNENQDGWQENRILELFGEFLRDQIYKIPIIHDGQDDHRIWFHNPYGIFSSKSTYSWLILKQIGFGPYRIFWRIIWKLKTLPKICIFCWRLGHDILPTYEKIASIRSDFNSIFPRCGNDKKTLIHALKDCPKARVVLEYGGFNNILLEGVNTRIFRGAEEEAKVIWEKASALNQEFWIYNLVEVPMLPKTRMDTKWKKPTLGVIKINVDATAKDKEVSFGLVARDSDGFVLGGRWEPGTKIWMYFGWR</sequence>